<gene>
    <name evidence="19" type="ORF">FSB_LOCUS39733</name>
</gene>
<evidence type="ECO:0000256" key="14">
    <source>
        <dbReference type="ARBA" id="ARBA00023180"/>
    </source>
</evidence>
<accession>A0A2N9HJH8</accession>
<feature type="transmembrane region" description="Helical" evidence="17">
    <location>
        <begin position="266"/>
        <end position="289"/>
    </location>
</feature>
<dbReference type="AlphaFoldDB" id="A0A2N9HJH8"/>
<dbReference type="PROSITE" id="PS50011">
    <property type="entry name" value="PROTEIN_KINASE_DOM"/>
    <property type="match status" value="1"/>
</dbReference>
<dbReference type="FunFam" id="1.10.510.10:FF:001023">
    <property type="entry name" value="Os07g0541700 protein"/>
    <property type="match status" value="1"/>
</dbReference>
<dbReference type="Pfam" id="PF00069">
    <property type="entry name" value="Pkinase"/>
    <property type="match status" value="1"/>
</dbReference>
<keyword evidence="8" id="KW-0677">Repeat</keyword>
<keyword evidence="7" id="KW-0732">Signal</keyword>
<dbReference type="InterPro" id="IPR011009">
    <property type="entry name" value="Kinase-like_dom_sf"/>
</dbReference>
<keyword evidence="12 17" id="KW-1133">Transmembrane helix</keyword>
<evidence type="ECO:0000256" key="5">
    <source>
        <dbReference type="ARBA" id="ARBA00022679"/>
    </source>
</evidence>
<evidence type="ECO:0000256" key="16">
    <source>
        <dbReference type="ARBA" id="ARBA00048679"/>
    </source>
</evidence>
<feature type="domain" description="Protein kinase" evidence="18">
    <location>
        <begin position="338"/>
        <end position="615"/>
    </location>
</feature>
<evidence type="ECO:0000256" key="9">
    <source>
        <dbReference type="ARBA" id="ARBA00022741"/>
    </source>
</evidence>
<dbReference type="Gene3D" id="1.10.510.10">
    <property type="entry name" value="Transferase(Phosphotransferase) domain 1"/>
    <property type="match status" value="1"/>
</dbReference>
<dbReference type="PANTHER" id="PTHR45974">
    <property type="entry name" value="RECEPTOR-LIKE PROTEIN 55"/>
    <property type="match status" value="1"/>
</dbReference>
<keyword evidence="10" id="KW-0418">Kinase</keyword>
<evidence type="ECO:0000256" key="17">
    <source>
        <dbReference type="SAM" id="Phobius"/>
    </source>
</evidence>
<dbReference type="Gene3D" id="3.80.10.10">
    <property type="entry name" value="Ribonuclease Inhibitor"/>
    <property type="match status" value="1"/>
</dbReference>
<keyword evidence="3" id="KW-0723">Serine/threonine-protein kinase</keyword>
<dbReference type="SUPFAM" id="SSF52058">
    <property type="entry name" value="L domain-like"/>
    <property type="match status" value="1"/>
</dbReference>
<dbReference type="InterPro" id="IPR000719">
    <property type="entry name" value="Prot_kinase_dom"/>
</dbReference>
<evidence type="ECO:0000256" key="3">
    <source>
        <dbReference type="ARBA" id="ARBA00022527"/>
    </source>
</evidence>
<dbReference type="Gene3D" id="3.30.200.20">
    <property type="entry name" value="Phosphorylase Kinase, domain 1"/>
    <property type="match status" value="1"/>
</dbReference>
<dbReference type="SMART" id="SM00220">
    <property type="entry name" value="S_TKc"/>
    <property type="match status" value="1"/>
</dbReference>
<evidence type="ECO:0000256" key="15">
    <source>
        <dbReference type="ARBA" id="ARBA00047899"/>
    </source>
</evidence>
<keyword evidence="4" id="KW-0433">Leucine-rich repeat</keyword>
<evidence type="ECO:0000256" key="11">
    <source>
        <dbReference type="ARBA" id="ARBA00022840"/>
    </source>
</evidence>
<reference evidence="19" key="1">
    <citation type="submission" date="2018-02" db="EMBL/GenBank/DDBJ databases">
        <authorList>
            <person name="Cohen D.B."/>
            <person name="Kent A.D."/>
        </authorList>
    </citation>
    <scope>NUCLEOTIDE SEQUENCE</scope>
</reference>
<evidence type="ECO:0000256" key="10">
    <source>
        <dbReference type="ARBA" id="ARBA00022777"/>
    </source>
</evidence>
<dbReference type="InterPro" id="IPR008271">
    <property type="entry name" value="Ser/Thr_kinase_AS"/>
</dbReference>
<keyword evidence="13 17" id="KW-0472">Membrane</keyword>
<keyword evidence="6 17" id="KW-0812">Transmembrane</keyword>
<dbReference type="EMBL" id="OIVN01003524">
    <property type="protein sequence ID" value="SPD11851.1"/>
    <property type="molecule type" value="Genomic_DNA"/>
</dbReference>
<organism evidence="19">
    <name type="scientific">Fagus sylvatica</name>
    <name type="common">Beechnut</name>
    <dbReference type="NCBI Taxonomy" id="28930"/>
    <lineage>
        <taxon>Eukaryota</taxon>
        <taxon>Viridiplantae</taxon>
        <taxon>Streptophyta</taxon>
        <taxon>Embryophyta</taxon>
        <taxon>Tracheophyta</taxon>
        <taxon>Spermatophyta</taxon>
        <taxon>Magnoliopsida</taxon>
        <taxon>eudicotyledons</taxon>
        <taxon>Gunneridae</taxon>
        <taxon>Pentapetalae</taxon>
        <taxon>rosids</taxon>
        <taxon>fabids</taxon>
        <taxon>Fagales</taxon>
        <taxon>Fagaceae</taxon>
        <taxon>Fagus</taxon>
    </lineage>
</organism>
<comment type="subcellular location">
    <subcellularLocation>
        <location evidence="1">Membrane</location>
    </subcellularLocation>
</comment>
<proteinExistence type="predicted"/>
<evidence type="ECO:0000259" key="18">
    <source>
        <dbReference type="PROSITE" id="PS50011"/>
    </source>
</evidence>
<name>A0A2N9HJH8_FAGSY</name>
<keyword evidence="5" id="KW-0808">Transferase</keyword>
<dbReference type="PROSITE" id="PS00108">
    <property type="entry name" value="PROTEIN_KINASE_ST"/>
    <property type="match status" value="1"/>
</dbReference>
<comment type="catalytic activity">
    <reaction evidence="15">
        <text>L-threonyl-[protein] + ATP = O-phospho-L-threonyl-[protein] + ADP + H(+)</text>
        <dbReference type="Rhea" id="RHEA:46608"/>
        <dbReference type="Rhea" id="RHEA-COMP:11060"/>
        <dbReference type="Rhea" id="RHEA-COMP:11605"/>
        <dbReference type="ChEBI" id="CHEBI:15378"/>
        <dbReference type="ChEBI" id="CHEBI:30013"/>
        <dbReference type="ChEBI" id="CHEBI:30616"/>
        <dbReference type="ChEBI" id="CHEBI:61977"/>
        <dbReference type="ChEBI" id="CHEBI:456216"/>
        <dbReference type="EC" id="2.7.11.1"/>
    </reaction>
</comment>
<evidence type="ECO:0000256" key="13">
    <source>
        <dbReference type="ARBA" id="ARBA00023136"/>
    </source>
</evidence>
<dbReference type="PANTHER" id="PTHR45974:SF266">
    <property type="entry name" value="LEUCINE-RICH REPEAT RECEPTOR PROTEIN KINASE HPCA1"/>
    <property type="match status" value="1"/>
</dbReference>
<dbReference type="Pfam" id="PF00560">
    <property type="entry name" value="LRR_1"/>
    <property type="match status" value="2"/>
</dbReference>
<comment type="catalytic activity">
    <reaction evidence="16">
        <text>L-seryl-[protein] + ATP = O-phospho-L-seryl-[protein] + ADP + H(+)</text>
        <dbReference type="Rhea" id="RHEA:17989"/>
        <dbReference type="Rhea" id="RHEA-COMP:9863"/>
        <dbReference type="Rhea" id="RHEA-COMP:11604"/>
        <dbReference type="ChEBI" id="CHEBI:15378"/>
        <dbReference type="ChEBI" id="CHEBI:29999"/>
        <dbReference type="ChEBI" id="CHEBI:30616"/>
        <dbReference type="ChEBI" id="CHEBI:83421"/>
        <dbReference type="ChEBI" id="CHEBI:456216"/>
        <dbReference type="EC" id="2.7.11.1"/>
    </reaction>
</comment>
<evidence type="ECO:0000256" key="7">
    <source>
        <dbReference type="ARBA" id="ARBA00022729"/>
    </source>
</evidence>
<keyword evidence="14" id="KW-0325">Glycoprotein</keyword>
<sequence>MGIPVVIGNSGTLYIYPSGRIFNGNQLTGSIPSTLGLVQSLQVLRLDGNALSGPVPSNFNNLTSLTQMYLSNNQLTGPVPNLTGMNLLSYVDISNNTFDASDAPSWFSTLQSLTTLYSLSLSLSQFLDLDPKFEAIGLEIKSFVEVDSTRTLHFQTLSFSNLENKSKYIILEESLMLSFHSHQLPVDSVSLTLDNPIKASSEYLEVKLKVFPYGQLSFNRTGISSIGFMLSNQTFKPPPMYFGPFYFLGDEYEKYAESHKSSSISIIIEVAVGGSILLLVLILAGVYAFHSKKRAERAIKRTKPFAQWDLSGRSGSAPEVKGVRCFSLKELEKYTNHFTEANVIGSGGYGKVSFDCPSLSAVYYIKYVLRIKKDLRRESLSSKLRLNFYQGSIIRILSGLLGFCFEKGEQILVYEYVTNGSQKDSLSGKSGIRLDWMRRLRVALGAARGLAYLHEFADPPIIHRDIKSNNILLDESLNAKVADFGLSKPIADSESNVMTQVKGTMEAMDKTKDLYNLHEFLDPAIGFGPTLKGLEKFMDLAMRCVKEPGSERPVMVEVVKELEYIMELAGLNPDASAASTSECYVTSKGSFHYANLKEAFNYSGALSPAPKIEPH</sequence>
<evidence type="ECO:0000256" key="1">
    <source>
        <dbReference type="ARBA" id="ARBA00004370"/>
    </source>
</evidence>
<dbReference type="GO" id="GO:0004674">
    <property type="term" value="F:protein serine/threonine kinase activity"/>
    <property type="evidence" value="ECO:0007669"/>
    <property type="project" value="UniProtKB-KW"/>
</dbReference>
<dbReference type="EC" id="2.7.11.1" evidence="2"/>
<keyword evidence="9" id="KW-0547">Nucleotide-binding</keyword>
<dbReference type="GO" id="GO:0005524">
    <property type="term" value="F:ATP binding"/>
    <property type="evidence" value="ECO:0007669"/>
    <property type="project" value="UniProtKB-KW"/>
</dbReference>
<protein>
    <recommendedName>
        <fullName evidence="2">non-specific serine/threonine protein kinase</fullName>
        <ecNumber evidence="2">2.7.11.1</ecNumber>
    </recommendedName>
</protein>
<evidence type="ECO:0000256" key="12">
    <source>
        <dbReference type="ARBA" id="ARBA00022989"/>
    </source>
</evidence>
<evidence type="ECO:0000313" key="19">
    <source>
        <dbReference type="EMBL" id="SPD11851.1"/>
    </source>
</evidence>
<dbReference type="SUPFAM" id="SSF56112">
    <property type="entry name" value="Protein kinase-like (PK-like)"/>
    <property type="match status" value="1"/>
</dbReference>
<evidence type="ECO:0000256" key="4">
    <source>
        <dbReference type="ARBA" id="ARBA00022614"/>
    </source>
</evidence>
<evidence type="ECO:0000256" key="6">
    <source>
        <dbReference type="ARBA" id="ARBA00022692"/>
    </source>
</evidence>
<dbReference type="GO" id="GO:0016020">
    <property type="term" value="C:membrane"/>
    <property type="evidence" value="ECO:0007669"/>
    <property type="project" value="UniProtKB-SubCell"/>
</dbReference>
<dbReference type="InterPro" id="IPR001611">
    <property type="entry name" value="Leu-rich_rpt"/>
</dbReference>
<dbReference type="InterPro" id="IPR032675">
    <property type="entry name" value="LRR_dom_sf"/>
</dbReference>
<keyword evidence="11" id="KW-0067">ATP-binding</keyword>
<evidence type="ECO:0000256" key="2">
    <source>
        <dbReference type="ARBA" id="ARBA00012513"/>
    </source>
</evidence>
<evidence type="ECO:0000256" key="8">
    <source>
        <dbReference type="ARBA" id="ARBA00022737"/>
    </source>
</evidence>